<dbReference type="EMBL" id="HBJA01006641">
    <property type="protein sequence ID" value="CAE0790991.1"/>
    <property type="molecule type" value="Transcribed_RNA"/>
</dbReference>
<sequence length="108" mass="12392">MLLLPRTVFTLVRLCSRCFKLPHRCSHCPKMPATILQIWQRWGLLRIRLMRRTPQAAADAEILQSICVTARQYQFSGCTLERDTSDSDCEGQLMQFTPLSESTCNSVD</sequence>
<dbReference type="AlphaFoldDB" id="A0A7S4C9H3"/>
<proteinExistence type="predicted"/>
<reference evidence="1" key="1">
    <citation type="submission" date="2021-01" db="EMBL/GenBank/DDBJ databases">
        <authorList>
            <person name="Corre E."/>
            <person name="Pelletier E."/>
            <person name="Niang G."/>
            <person name="Scheremetjew M."/>
            <person name="Finn R."/>
            <person name="Kale V."/>
            <person name="Holt S."/>
            <person name="Cochrane G."/>
            <person name="Meng A."/>
            <person name="Brown T."/>
            <person name="Cohen L."/>
        </authorList>
    </citation>
    <scope>NUCLEOTIDE SEQUENCE</scope>
    <source>
        <strain evidence="1">CCMP1594</strain>
    </source>
</reference>
<protein>
    <submittedName>
        <fullName evidence="1">Uncharacterized protein</fullName>
    </submittedName>
</protein>
<evidence type="ECO:0000313" key="1">
    <source>
        <dbReference type="EMBL" id="CAE0790991.1"/>
    </source>
</evidence>
<gene>
    <name evidence="1" type="ORF">EGYM00163_LOCUS2105</name>
</gene>
<accession>A0A7S4C9H3</accession>
<name>A0A7S4C9H3_9EUGL</name>
<organism evidence="1">
    <name type="scientific">Eutreptiella gymnastica</name>
    <dbReference type="NCBI Taxonomy" id="73025"/>
    <lineage>
        <taxon>Eukaryota</taxon>
        <taxon>Discoba</taxon>
        <taxon>Euglenozoa</taxon>
        <taxon>Euglenida</taxon>
        <taxon>Spirocuta</taxon>
        <taxon>Euglenophyceae</taxon>
        <taxon>Eutreptiales</taxon>
        <taxon>Eutreptiaceae</taxon>
        <taxon>Eutreptiella</taxon>
    </lineage>
</organism>